<reference evidence="1" key="1">
    <citation type="submission" date="2018-02" db="EMBL/GenBank/DDBJ databases">
        <title>Rhizophora mucronata_Transcriptome.</title>
        <authorList>
            <person name="Meera S.P."/>
            <person name="Sreeshan A."/>
            <person name="Augustine A."/>
        </authorList>
    </citation>
    <scope>NUCLEOTIDE SEQUENCE</scope>
    <source>
        <tissue evidence="1">Leaf</tissue>
    </source>
</reference>
<proteinExistence type="predicted"/>
<sequence length="43" mass="4911">MTIDVAREIFPKHFLDNKRALSSTLPTLLSLRACADTNYFLVK</sequence>
<evidence type="ECO:0000313" key="1">
    <source>
        <dbReference type="EMBL" id="MBX39617.1"/>
    </source>
</evidence>
<accession>A0A2P2NAY2</accession>
<protein>
    <submittedName>
        <fullName evidence="1">Uncharacterized protein</fullName>
    </submittedName>
</protein>
<name>A0A2P2NAY2_RHIMU</name>
<dbReference type="AlphaFoldDB" id="A0A2P2NAY2"/>
<dbReference type="EMBL" id="GGEC01059133">
    <property type="protein sequence ID" value="MBX39617.1"/>
    <property type="molecule type" value="Transcribed_RNA"/>
</dbReference>
<organism evidence="1">
    <name type="scientific">Rhizophora mucronata</name>
    <name type="common">Asiatic mangrove</name>
    <dbReference type="NCBI Taxonomy" id="61149"/>
    <lineage>
        <taxon>Eukaryota</taxon>
        <taxon>Viridiplantae</taxon>
        <taxon>Streptophyta</taxon>
        <taxon>Embryophyta</taxon>
        <taxon>Tracheophyta</taxon>
        <taxon>Spermatophyta</taxon>
        <taxon>Magnoliopsida</taxon>
        <taxon>eudicotyledons</taxon>
        <taxon>Gunneridae</taxon>
        <taxon>Pentapetalae</taxon>
        <taxon>rosids</taxon>
        <taxon>fabids</taxon>
        <taxon>Malpighiales</taxon>
        <taxon>Rhizophoraceae</taxon>
        <taxon>Rhizophora</taxon>
    </lineage>
</organism>